<dbReference type="PANTHER" id="PTHR38792">
    <property type="entry name" value="BNR/ASP-BOX REPEAT DOMAIN PROTEIN (AFU_ORTHOLOGUE AFUA_7G06430)-RELATED"/>
    <property type="match status" value="1"/>
</dbReference>
<feature type="compositionally biased region" description="Pro residues" evidence="1">
    <location>
        <begin position="406"/>
        <end position="415"/>
    </location>
</feature>
<proteinExistence type="predicted"/>
<dbReference type="PANTHER" id="PTHR38792:SF3">
    <property type="entry name" value="BNR_ASP-BOX REPEAT DOMAIN PROTEIN (AFU_ORTHOLOGUE AFUA_7G06430)-RELATED"/>
    <property type="match status" value="1"/>
</dbReference>
<keyword evidence="4" id="KW-1185">Reference proteome</keyword>
<evidence type="ECO:0000256" key="2">
    <source>
        <dbReference type="SAM" id="SignalP"/>
    </source>
</evidence>
<dbReference type="InterPro" id="IPR036278">
    <property type="entry name" value="Sialidase_sf"/>
</dbReference>
<dbReference type="Proteomes" id="UP001595075">
    <property type="component" value="Unassembled WGS sequence"/>
</dbReference>
<feature type="chain" id="PRO_5045442617" description="BNR/Asp-box repeat domain protein" evidence="2">
    <location>
        <begin position="17"/>
        <end position="435"/>
    </location>
</feature>
<evidence type="ECO:0000313" key="3">
    <source>
        <dbReference type="EMBL" id="KAL2060828.1"/>
    </source>
</evidence>
<evidence type="ECO:0000313" key="4">
    <source>
        <dbReference type="Proteomes" id="UP001595075"/>
    </source>
</evidence>
<sequence length="435" mass="47896">MLLFPLILSLTGFVAAWPSILSPRETKPKYETFDNVTVYKAPANWTNRGVSYGRVLLLNQNCEIDNVILSTWSLSAPNKTYLPVYKSTDFGKTWTSLSKVYFKKEGYTAIAQPFLYETSQRFGAYPAGTVLIAGNAWNGNGTDLELHASLDKGKTWKYVSTVTKGGRPNTNDGGTSIWEPFIMAHKNKLGYFYSDSRDPLHSQKLAHQTTTDLKHWDLLVNDARDRNYTIRPGMTSIAELGNGKFIFAYEVDKVQGFPKYANQPVHYKIADSPFEFDKATQFPLVASTPDNTTASSAPQVIWSPAGGKNGTIILSGSHEEAFFINTANGDPKEWKTVVSGHGVGYSRALQIIPGTDGKVILVFNGGAWGNTIEKQVTAGNWIVPGPGSKKDGPGFSNCVKDGPGHPSHPPPPHPHYPPHHDNDDKDEDEDDEDDD</sequence>
<comment type="caution">
    <text evidence="3">The sequence shown here is derived from an EMBL/GenBank/DDBJ whole genome shotgun (WGS) entry which is preliminary data.</text>
</comment>
<feature type="compositionally biased region" description="Acidic residues" evidence="1">
    <location>
        <begin position="424"/>
        <end position="435"/>
    </location>
</feature>
<reference evidence="3 4" key="1">
    <citation type="journal article" date="2024" name="Commun. Biol.">
        <title>Comparative genomic analysis of thermophilic fungi reveals convergent evolutionary adaptations and gene losses.</title>
        <authorList>
            <person name="Steindorff A.S."/>
            <person name="Aguilar-Pontes M.V."/>
            <person name="Robinson A.J."/>
            <person name="Andreopoulos B."/>
            <person name="LaButti K."/>
            <person name="Kuo A."/>
            <person name="Mondo S."/>
            <person name="Riley R."/>
            <person name="Otillar R."/>
            <person name="Haridas S."/>
            <person name="Lipzen A."/>
            <person name="Grimwood J."/>
            <person name="Schmutz J."/>
            <person name="Clum A."/>
            <person name="Reid I.D."/>
            <person name="Moisan M.C."/>
            <person name="Butler G."/>
            <person name="Nguyen T.T.M."/>
            <person name="Dewar K."/>
            <person name="Conant G."/>
            <person name="Drula E."/>
            <person name="Henrissat B."/>
            <person name="Hansel C."/>
            <person name="Singer S."/>
            <person name="Hutchinson M.I."/>
            <person name="de Vries R.P."/>
            <person name="Natvig D.O."/>
            <person name="Powell A.J."/>
            <person name="Tsang A."/>
            <person name="Grigoriev I.V."/>
        </authorList>
    </citation>
    <scope>NUCLEOTIDE SEQUENCE [LARGE SCALE GENOMIC DNA]</scope>
    <source>
        <strain evidence="3 4">CBS 494.80</strain>
    </source>
</reference>
<dbReference type="SUPFAM" id="SSF50939">
    <property type="entry name" value="Sialidases"/>
    <property type="match status" value="1"/>
</dbReference>
<dbReference type="SUPFAM" id="SSF75005">
    <property type="entry name" value="Arabinanase/levansucrase/invertase"/>
    <property type="match status" value="1"/>
</dbReference>
<name>A0ABR4BT94_9HELO</name>
<gene>
    <name evidence="3" type="ORF">VTL71DRAFT_8880</name>
</gene>
<feature type="signal peptide" evidence="2">
    <location>
        <begin position="1"/>
        <end position="16"/>
    </location>
</feature>
<keyword evidence="2" id="KW-0732">Signal</keyword>
<organism evidence="3 4">
    <name type="scientific">Oculimacula yallundae</name>
    <dbReference type="NCBI Taxonomy" id="86028"/>
    <lineage>
        <taxon>Eukaryota</taxon>
        <taxon>Fungi</taxon>
        <taxon>Dikarya</taxon>
        <taxon>Ascomycota</taxon>
        <taxon>Pezizomycotina</taxon>
        <taxon>Leotiomycetes</taxon>
        <taxon>Helotiales</taxon>
        <taxon>Ploettnerulaceae</taxon>
        <taxon>Oculimacula</taxon>
    </lineage>
</organism>
<dbReference type="InterPro" id="IPR023296">
    <property type="entry name" value="Glyco_hydro_beta-prop_sf"/>
</dbReference>
<evidence type="ECO:0000256" key="1">
    <source>
        <dbReference type="SAM" id="MobiDB-lite"/>
    </source>
</evidence>
<accession>A0ABR4BT94</accession>
<evidence type="ECO:0008006" key="5">
    <source>
        <dbReference type="Google" id="ProtNLM"/>
    </source>
</evidence>
<feature type="region of interest" description="Disordered" evidence="1">
    <location>
        <begin position="383"/>
        <end position="435"/>
    </location>
</feature>
<dbReference type="Gene3D" id="2.120.10.10">
    <property type="match status" value="1"/>
</dbReference>
<dbReference type="EMBL" id="JAZHXI010000020">
    <property type="protein sequence ID" value="KAL2060828.1"/>
    <property type="molecule type" value="Genomic_DNA"/>
</dbReference>
<protein>
    <recommendedName>
        <fullName evidence="5">BNR/Asp-box repeat domain protein</fullName>
    </recommendedName>
</protein>